<gene>
    <name evidence="1" type="ORF">Amon02_000732100</name>
</gene>
<sequence>MSRNRFYHYGFDKQSKFATLSSVSSSTTTTTTGATNTQDNTNSADNDNDVNMTSDSNTEKPGSNSNGGIQKTNRLTIDDDFDFNFPQKIQNLLKINKNELDKTLNLKYKSSKLIESLRFDDGFISLEDLIQRHRQGNNGSSLGLDIDSGVGVDNGGEIDADGGHSYTNREELTGFVVDAVEE</sequence>
<evidence type="ECO:0000313" key="2">
    <source>
        <dbReference type="Proteomes" id="UP001165064"/>
    </source>
</evidence>
<keyword evidence="2" id="KW-1185">Reference proteome</keyword>
<proteinExistence type="predicted"/>
<reference evidence="1" key="1">
    <citation type="submission" date="2023-04" db="EMBL/GenBank/DDBJ databases">
        <title>Ambrosiozyma monospora NBRC 10751.</title>
        <authorList>
            <person name="Ichikawa N."/>
            <person name="Sato H."/>
            <person name="Tonouchi N."/>
        </authorList>
    </citation>
    <scope>NUCLEOTIDE SEQUENCE</scope>
    <source>
        <strain evidence="1">NBRC 10751</strain>
    </source>
</reference>
<accession>A0ACB5TB89</accession>
<dbReference type="Proteomes" id="UP001165064">
    <property type="component" value="Unassembled WGS sequence"/>
</dbReference>
<evidence type="ECO:0000313" key="1">
    <source>
        <dbReference type="EMBL" id="GME85047.1"/>
    </source>
</evidence>
<organism evidence="1 2">
    <name type="scientific">Ambrosiozyma monospora</name>
    <name type="common">Yeast</name>
    <name type="synonym">Endomycopsis monosporus</name>
    <dbReference type="NCBI Taxonomy" id="43982"/>
    <lineage>
        <taxon>Eukaryota</taxon>
        <taxon>Fungi</taxon>
        <taxon>Dikarya</taxon>
        <taxon>Ascomycota</taxon>
        <taxon>Saccharomycotina</taxon>
        <taxon>Pichiomycetes</taxon>
        <taxon>Pichiales</taxon>
        <taxon>Pichiaceae</taxon>
        <taxon>Ambrosiozyma</taxon>
    </lineage>
</organism>
<protein>
    <submittedName>
        <fullName evidence="1">Unnamed protein product</fullName>
    </submittedName>
</protein>
<comment type="caution">
    <text evidence="1">The sequence shown here is derived from an EMBL/GenBank/DDBJ whole genome shotgun (WGS) entry which is preliminary data.</text>
</comment>
<name>A0ACB5TB89_AMBMO</name>
<dbReference type="EMBL" id="BSXS01006062">
    <property type="protein sequence ID" value="GME85047.1"/>
    <property type="molecule type" value="Genomic_DNA"/>
</dbReference>